<dbReference type="CDD" id="cd22644">
    <property type="entry name" value="DotZ"/>
    <property type="match status" value="1"/>
</dbReference>
<dbReference type="OrthoDB" id="5649041at2"/>
<keyword evidence="2" id="KW-1185">Reference proteome</keyword>
<accession>A0A078KYZ1</accession>
<dbReference type="STRING" id="1034943.BN59_02592"/>
<evidence type="ECO:0000313" key="1">
    <source>
        <dbReference type="EMBL" id="CDZ78282.1"/>
    </source>
</evidence>
<gene>
    <name evidence="1" type="ORF">BN59_02592</name>
</gene>
<organism evidence="1 2">
    <name type="scientific">Legionella massiliensis</name>
    <dbReference type="NCBI Taxonomy" id="1034943"/>
    <lineage>
        <taxon>Bacteria</taxon>
        <taxon>Pseudomonadati</taxon>
        <taxon>Pseudomonadota</taxon>
        <taxon>Gammaproteobacteria</taxon>
        <taxon>Legionellales</taxon>
        <taxon>Legionellaceae</taxon>
        <taxon>Legionella</taxon>
    </lineage>
</organism>
<dbReference type="AlphaFoldDB" id="A0A078KYZ1"/>
<protein>
    <submittedName>
        <fullName evidence="1">Uncharacterized protein</fullName>
    </submittedName>
</protein>
<sequence>MSEEPERNELSSWLSTYGLITAERILETYKIKLQPEEVYGSIKNPESIYHRLLKIPLKNVFNGIILQQAHDYQVYAQKMFIDYLMSGENSKPEESPGGYTREELENVRRILVGMSDDFQNSEAHHLQFIADSQKELMKLALEWQKKFIDVVNEISSILKSRGFDKSKEVIRQVLNALLVYPEQLGLKGEVWARAEKVFGESLSSELRQVYIDQIKKLDGVDAEVDNFLVNYMGNANDIGGRMRQWRTDFYSIILRVTELINQLPEYHSDQAQLLENQEALHFDTNIGEKDKG</sequence>
<dbReference type="RefSeq" id="WP_043874804.1">
    <property type="nucleotide sequence ID" value="NZ_CCVW01000003.1"/>
</dbReference>
<name>A0A078KYZ1_9GAMM</name>
<dbReference type="Proteomes" id="UP000044071">
    <property type="component" value="Unassembled WGS sequence"/>
</dbReference>
<reference evidence="1 2" key="1">
    <citation type="submission" date="2014-06" db="EMBL/GenBank/DDBJ databases">
        <authorList>
            <person name="Urmite Genomes Urmite Genomes"/>
        </authorList>
    </citation>
    <scope>NUCLEOTIDE SEQUENCE [LARGE SCALE GENOMIC DNA]</scope>
</reference>
<dbReference type="InterPro" id="IPR049719">
    <property type="entry name" value="DotZ-like"/>
</dbReference>
<dbReference type="eggNOG" id="ENOG5030SXU">
    <property type="taxonomic scope" value="Bacteria"/>
</dbReference>
<dbReference type="EMBL" id="CCSB01000003">
    <property type="protein sequence ID" value="CDZ78282.1"/>
    <property type="molecule type" value="Genomic_DNA"/>
</dbReference>
<proteinExistence type="predicted"/>
<dbReference type="Pfam" id="PF23129">
    <property type="entry name" value="DotZ"/>
    <property type="match status" value="1"/>
</dbReference>
<evidence type="ECO:0000313" key="2">
    <source>
        <dbReference type="Proteomes" id="UP000044071"/>
    </source>
</evidence>